<reference evidence="1" key="1">
    <citation type="journal article" date="2015" name="Nature">
        <title>Complex archaea that bridge the gap between prokaryotes and eukaryotes.</title>
        <authorList>
            <person name="Spang A."/>
            <person name="Saw J.H."/>
            <person name="Jorgensen S.L."/>
            <person name="Zaremba-Niedzwiedzka K."/>
            <person name="Martijn J."/>
            <person name="Lind A.E."/>
            <person name="van Eijk R."/>
            <person name="Schleper C."/>
            <person name="Guy L."/>
            <person name="Ettema T.J."/>
        </authorList>
    </citation>
    <scope>NUCLEOTIDE SEQUENCE</scope>
</reference>
<sequence length="339" mass="36624">MTTAATTAGAIHAVDLSISPPRARNPFLLAGTFPGASSYYQQRQVYGGSNNDPDTSFYSQTGNRLNMSVSTPLQPDDAMTVTLTARQVNEIRHFVPLENLLIFTSGSEWRVGSGENSGFSIETLSQEPQSELGSSHHRPIIAGETILFVEDGSARVIGLNFSLEPNKYVGTDMNQLADHLLAEEGPASFVVSDWAYASVPESRLYVVRSDGQLLTMTLDKAQLVVAWTHWDTDGSFESVTSLKRSLSGVEDGIYLTVQRTIDGNTVRYVERLSTRKFSDVRDAFFVDCGLTLDSSVTITGATAANPVVVTAASHGLSNGDDVFVTGVVGMTQLNGNFYT</sequence>
<evidence type="ECO:0008006" key="2">
    <source>
        <dbReference type="Google" id="ProtNLM"/>
    </source>
</evidence>
<proteinExistence type="predicted"/>
<name>A0A0F9BLT1_9ZZZZ</name>
<organism evidence="1">
    <name type="scientific">marine sediment metagenome</name>
    <dbReference type="NCBI Taxonomy" id="412755"/>
    <lineage>
        <taxon>unclassified sequences</taxon>
        <taxon>metagenomes</taxon>
        <taxon>ecological metagenomes</taxon>
    </lineage>
</organism>
<protein>
    <recommendedName>
        <fullName evidence="2">Ubiquitin-activating enzyme E1 FCCH domain-containing protein</fullName>
    </recommendedName>
</protein>
<dbReference type="Gene3D" id="2.40.30.180">
    <property type="entry name" value="Ubiquitin-activating enzyme E1, FCCH domain"/>
    <property type="match status" value="1"/>
</dbReference>
<gene>
    <name evidence="1" type="ORF">LCGC14_2511920</name>
</gene>
<dbReference type="AlphaFoldDB" id="A0A0F9BLT1"/>
<dbReference type="EMBL" id="LAZR01040308">
    <property type="protein sequence ID" value="KKL14812.1"/>
    <property type="molecule type" value="Genomic_DNA"/>
</dbReference>
<dbReference type="InterPro" id="IPR042302">
    <property type="entry name" value="E1_FCCH_sf"/>
</dbReference>
<feature type="non-terminal residue" evidence="1">
    <location>
        <position position="339"/>
    </location>
</feature>
<accession>A0A0F9BLT1</accession>
<comment type="caution">
    <text evidence="1">The sequence shown here is derived from an EMBL/GenBank/DDBJ whole genome shotgun (WGS) entry which is preliminary data.</text>
</comment>
<evidence type="ECO:0000313" key="1">
    <source>
        <dbReference type="EMBL" id="KKL14812.1"/>
    </source>
</evidence>